<evidence type="ECO:0000313" key="9">
    <source>
        <dbReference type="EMBL" id="TDN47197.1"/>
    </source>
</evidence>
<evidence type="ECO:0000256" key="1">
    <source>
        <dbReference type="ARBA" id="ARBA00004994"/>
    </source>
</evidence>
<dbReference type="InterPro" id="IPR013332">
    <property type="entry name" value="KPR_N"/>
</dbReference>
<evidence type="ECO:0000313" key="10">
    <source>
        <dbReference type="Proteomes" id="UP000295129"/>
    </source>
</evidence>
<evidence type="ECO:0000256" key="4">
    <source>
        <dbReference type="ARBA" id="ARBA00022655"/>
    </source>
</evidence>
<comment type="catalytic activity">
    <reaction evidence="6">
        <text>(R)-pantoate + NADP(+) = 2-dehydropantoate + NADPH + H(+)</text>
        <dbReference type="Rhea" id="RHEA:16233"/>
        <dbReference type="ChEBI" id="CHEBI:11561"/>
        <dbReference type="ChEBI" id="CHEBI:15378"/>
        <dbReference type="ChEBI" id="CHEBI:15980"/>
        <dbReference type="ChEBI" id="CHEBI:57783"/>
        <dbReference type="ChEBI" id="CHEBI:58349"/>
        <dbReference type="EC" id="1.1.1.169"/>
    </reaction>
</comment>
<dbReference type="SUPFAM" id="SSF48179">
    <property type="entry name" value="6-phosphogluconate dehydrogenase C-terminal domain-like"/>
    <property type="match status" value="1"/>
</dbReference>
<keyword evidence="10" id="KW-1185">Reference proteome</keyword>
<dbReference type="InterPro" id="IPR051402">
    <property type="entry name" value="KPR-Related"/>
</dbReference>
<dbReference type="InterPro" id="IPR013328">
    <property type="entry name" value="6PGD_dom2"/>
</dbReference>
<dbReference type="PANTHER" id="PTHR21708:SF45">
    <property type="entry name" value="2-DEHYDROPANTOATE 2-REDUCTASE"/>
    <property type="match status" value="1"/>
</dbReference>
<dbReference type="SUPFAM" id="SSF51735">
    <property type="entry name" value="NAD(P)-binding Rossmann-fold domains"/>
    <property type="match status" value="1"/>
</dbReference>
<feature type="domain" description="Ketopantoate reductase N-terminal" evidence="7">
    <location>
        <begin position="18"/>
        <end position="184"/>
    </location>
</feature>
<name>A0A4R6DQF8_9RHOO</name>
<proteinExistence type="predicted"/>
<dbReference type="Gene3D" id="3.40.50.720">
    <property type="entry name" value="NAD(P)-binding Rossmann-like Domain"/>
    <property type="match status" value="1"/>
</dbReference>
<reference evidence="9 10" key="1">
    <citation type="submission" date="2019-03" db="EMBL/GenBank/DDBJ databases">
        <title>Genomic Encyclopedia of Type Strains, Phase IV (KMG-IV): sequencing the most valuable type-strain genomes for metagenomic binning, comparative biology and taxonomic classification.</title>
        <authorList>
            <person name="Goeker M."/>
        </authorList>
    </citation>
    <scope>NUCLEOTIDE SEQUENCE [LARGE SCALE GENOMIC DNA]</scope>
    <source>
        <strain evidence="9 10">DSM 12121</strain>
    </source>
</reference>
<comment type="pathway">
    <text evidence="1">Cofactor biosynthesis; (R)-pantothenate biosynthesis; (R)-pantoate from 3-methyl-2-oxobutanoate: step 2/2.</text>
</comment>
<organism evidence="9 10">
    <name type="scientific">Azoarcus indigens</name>
    <dbReference type="NCBI Taxonomy" id="29545"/>
    <lineage>
        <taxon>Bacteria</taxon>
        <taxon>Pseudomonadati</taxon>
        <taxon>Pseudomonadota</taxon>
        <taxon>Betaproteobacteria</taxon>
        <taxon>Rhodocyclales</taxon>
        <taxon>Zoogloeaceae</taxon>
        <taxon>Azoarcus</taxon>
    </lineage>
</organism>
<protein>
    <recommendedName>
        <fullName evidence="3">2-dehydropantoate 2-reductase</fullName>
        <ecNumber evidence="2">1.1.1.169</ecNumber>
    </recommendedName>
    <alternativeName>
        <fullName evidence="5">Ketopantoate reductase</fullName>
    </alternativeName>
</protein>
<evidence type="ECO:0000256" key="2">
    <source>
        <dbReference type="ARBA" id="ARBA00013014"/>
    </source>
</evidence>
<dbReference type="Gene3D" id="1.10.1040.10">
    <property type="entry name" value="N-(1-d-carboxylethyl)-l-norvaline Dehydrogenase, domain 2"/>
    <property type="match status" value="1"/>
</dbReference>
<evidence type="ECO:0000259" key="7">
    <source>
        <dbReference type="Pfam" id="PF02558"/>
    </source>
</evidence>
<dbReference type="EC" id="1.1.1.169" evidence="2"/>
<dbReference type="InterPro" id="IPR036291">
    <property type="entry name" value="NAD(P)-bd_dom_sf"/>
</dbReference>
<dbReference type="Proteomes" id="UP000295129">
    <property type="component" value="Unassembled WGS sequence"/>
</dbReference>
<dbReference type="Pfam" id="PF08546">
    <property type="entry name" value="ApbA_C"/>
    <property type="match status" value="1"/>
</dbReference>
<evidence type="ECO:0000256" key="3">
    <source>
        <dbReference type="ARBA" id="ARBA00019465"/>
    </source>
</evidence>
<dbReference type="UniPathway" id="UPA00028">
    <property type="reaction ID" value="UER00004"/>
</dbReference>
<dbReference type="EMBL" id="SNVV01000021">
    <property type="protein sequence ID" value="TDN47197.1"/>
    <property type="molecule type" value="Genomic_DNA"/>
</dbReference>
<evidence type="ECO:0000256" key="5">
    <source>
        <dbReference type="ARBA" id="ARBA00032024"/>
    </source>
</evidence>
<keyword evidence="4" id="KW-0566">Pantothenate biosynthesis</keyword>
<sequence length="348" mass="36614">MPKTMEPTMTSPAPKQRICIAGAGAIGCTIAARLAMSGQEVSVLARGATLATLRSQGIVLTDLEGTHTVPVNAGSAADFGVQDIIFLCCKSQDIAALLQQIKPLVDENTVVVPAINGVPWWYFHGEGGRFAGSTVEAVDPAGSVSALLPLRQIMGTVVFITAEASAPGQVTAKNPHLMMFGEPDNSSSERLQRLCAVVAAAGIEARPLERIRDKLWTKIIANASTNPLSVVAGATLEELYTRPALRDTVVAIMQEVLLVAASYGARVEIDPLTFLELGAAMGPVRTSMLQDYERGRALELGSIGDAVLELAARFDIPMTVTRKVIGLARFHGEKHSSSTATQAAAASA</sequence>
<comment type="caution">
    <text evidence="9">The sequence shown here is derived from an EMBL/GenBank/DDBJ whole genome shotgun (WGS) entry which is preliminary data.</text>
</comment>
<dbReference type="InterPro" id="IPR008927">
    <property type="entry name" value="6-PGluconate_DH-like_C_sf"/>
</dbReference>
<dbReference type="NCBIfam" id="NF005089">
    <property type="entry name" value="PRK06522.1-4"/>
    <property type="match status" value="1"/>
</dbReference>
<accession>A0A4R6DQF8</accession>
<gene>
    <name evidence="9" type="ORF">C7389_1212</name>
</gene>
<dbReference type="PROSITE" id="PS51257">
    <property type="entry name" value="PROKAR_LIPOPROTEIN"/>
    <property type="match status" value="1"/>
</dbReference>
<evidence type="ECO:0000256" key="6">
    <source>
        <dbReference type="ARBA" id="ARBA00048793"/>
    </source>
</evidence>
<dbReference type="GO" id="GO:0005737">
    <property type="term" value="C:cytoplasm"/>
    <property type="evidence" value="ECO:0007669"/>
    <property type="project" value="TreeGrafter"/>
</dbReference>
<dbReference type="Pfam" id="PF02558">
    <property type="entry name" value="ApbA"/>
    <property type="match status" value="1"/>
</dbReference>
<dbReference type="InterPro" id="IPR013752">
    <property type="entry name" value="KPA_reductase"/>
</dbReference>
<evidence type="ECO:0000259" key="8">
    <source>
        <dbReference type="Pfam" id="PF08546"/>
    </source>
</evidence>
<dbReference type="GO" id="GO:0008677">
    <property type="term" value="F:2-dehydropantoate 2-reductase activity"/>
    <property type="evidence" value="ECO:0007669"/>
    <property type="project" value="UniProtKB-EC"/>
</dbReference>
<dbReference type="AlphaFoldDB" id="A0A4R6DQF8"/>
<dbReference type="GO" id="GO:0015940">
    <property type="term" value="P:pantothenate biosynthetic process"/>
    <property type="evidence" value="ECO:0007669"/>
    <property type="project" value="UniProtKB-UniPathway"/>
</dbReference>
<feature type="domain" description="Ketopantoate reductase C-terminal" evidence="8">
    <location>
        <begin position="211"/>
        <end position="329"/>
    </location>
</feature>
<dbReference type="PANTHER" id="PTHR21708">
    <property type="entry name" value="PROBABLE 2-DEHYDROPANTOATE 2-REDUCTASE"/>
    <property type="match status" value="1"/>
</dbReference>